<comment type="caution">
    <text evidence="1">The sequence shown here is derived from an EMBL/GenBank/DDBJ whole genome shotgun (WGS) entry which is preliminary data.</text>
</comment>
<organism evidence="1 2">
    <name type="scientific">Cytospora chrysosperma</name>
    <name type="common">Cytospora canker fungus</name>
    <name type="synonym">Sphaeria chrysosperma</name>
    <dbReference type="NCBI Taxonomy" id="252740"/>
    <lineage>
        <taxon>Eukaryota</taxon>
        <taxon>Fungi</taxon>
        <taxon>Dikarya</taxon>
        <taxon>Ascomycota</taxon>
        <taxon>Pezizomycotina</taxon>
        <taxon>Sordariomycetes</taxon>
        <taxon>Sordariomycetidae</taxon>
        <taxon>Diaporthales</taxon>
        <taxon>Cytosporaceae</taxon>
        <taxon>Cytospora</taxon>
    </lineage>
</organism>
<dbReference type="AlphaFoldDB" id="A0A423VTT8"/>
<evidence type="ECO:0000313" key="1">
    <source>
        <dbReference type="EMBL" id="ROV94489.1"/>
    </source>
</evidence>
<keyword evidence="2" id="KW-1185">Reference proteome</keyword>
<dbReference type="OrthoDB" id="5399926at2759"/>
<name>A0A423VTT8_CYTCH</name>
<evidence type="ECO:0008006" key="3">
    <source>
        <dbReference type="Google" id="ProtNLM"/>
    </source>
</evidence>
<accession>A0A423VTT8</accession>
<protein>
    <recommendedName>
        <fullName evidence="3">Velvet domain-containing protein</fullName>
    </recommendedName>
</protein>
<proteinExistence type="predicted"/>
<reference evidence="1 2" key="1">
    <citation type="submission" date="2015-09" db="EMBL/GenBank/DDBJ databases">
        <title>Host preference determinants of Valsa canker pathogens revealed by comparative genomics.</title>
        <authorList>
            <person name="Yin Z."/>
            <person name="Huang L."/>
        </authorList>
    </citation>
    <scope>NUCLEOTIDE SEQUENCE [LARGE SCALE GENOMIC DNA]</scope>
    <source>
        <strain evidence="1 2">YSFL</strain>
    </source>
</reference>
<dbReference type="Proteomes" id="UP000284375">
    <property type="component" value="Unassembled WGS sequence"/>
</dbReference>
<dbReference type="EMBL" id="LJZO01000028">
    <property type="protein sequence ID" value="ROV94489.1"/>
    <property type="molecule type" value="Genomic_DNA"/>
</dbReference>
<sequence>MSSSTQTNREVAVEIAVQPPRTVGVGRRLVPPVVARTSDPQLISDVLNNDKHVYATSMLTSSNGGDSSAALMGSWSVTAQLVTSSGGSGGSSRRSRSRWLYFVFDRLSIGVQGTYTISVVVSALSLTDGVSVVVGGRTTRQLTVVNQAAPPERPSSAERQVLRQLEEAGFYRP</sequence>
<gene>
    <name evidence="1" type="ORF">VSDG_05900</name>
</gene>
<evidence type="ECO:0000313" key="2">
    <source>
        <dbReference type="Proteomes" id="UP000284375"/>
    </source>
</evidence>